<keyword evidence="5" id="KW-1185">Reference proteome</keyword>
<dbReference type="PANTHER" id="PTHR22765:SF411">
    <property type="entry name" value="OS02G0248440 PROTEIN"/>
    <property type="match status" value="1"/>
</dbReference>
<organism evidence="4 5">
    <name type="scientific">Polarella glacialis</name>
    <name type="common">Dinoflagellate</name>
    <dbReference type="NCBI Taxonomy" id="89957"/>
    <lineage>
        <taxon>Eukaryota</taxon>
        <taxon>Sar</taxon>
        <taxon>Alveolata</taxon>
        <taxon>Dinophyceae</taxon>
        <taxon>Suessiales</taxon>
        <taxon>Suessiaceae</taxon>
        <taxon>Polarella</taxon>
    </lineage>
</organism>
<evidence type="ECO:0000313" key="5">
    <source>
        <dbReference type="Proteomes" id="UP000654075"/>
    </source>
</evidence>
<keyword evidence="1" id="KW-0862">Zinc</keyword>
<dbReference type="GO" id="GO:0006511">
    <property type="term" value="P:ubiquitin-dependent protein catabolic process"/>
    <property type="evidence" value="ECO:0007669"/>
    <property type="project" value="TreeGrafter"/>
</dbReference>
<feature type="transmembrane region" description="Helical" evidence="2">
    <location>
        <begin position="46"/>
        <end position="68"/>
    </location>
</feature>
<evidence type="ECO:0000313" key="4">
    <source>
        <dbReference type="EMBL" id="CAE8596014.1"/>
    </source>
</evidence>
<dbReference type="Gene3D" id="3.30.40.10">
    <property type="entry name" value="Zinc/RING finger domain, C3HC4 (zinc finger)"/>
    <property type="match status" value="1"/>
</dbReference>
<dbReference type="SUPFAM" id="SSF57850">
    <property type="entry name" value="RING/U-box"/>
    <property type="match status" value="1"/>
</dbReference>
<dbReference type="PROSITE" id="PS50089">
    <property type="entry name" value="ZF_RING_2"/>
    <property type="match status" value="1"/>
</dbReference>
<dbReference type="Pfam" id="PF13639">
    <property type="entry name" value="zf-RING_2"/>
    <property type="match status" value="1"/>
</dbReference>
<dbReference type="InterPro" id="IPR013083">
    <property type="entry name" value="Znf_RING/FYVE/PHD"/>
</dbReference>
<dbReference type="Proteomes" id="UP000654075">
    <property type="component" value="Unassembled WGS sequence"/>
</dbReference>
<feature type="domain" description="RING-type" evidence="3">
    <location>
        <begin position="178"/>
        <end position="221"/>
    </location>
</feature>
<keyword evidence="1" id="KW-0479">Metal-binding</keyword>
<dbReference type="OrthoDB" id="8062037at2759"/>
<sequence>MGSFFACAMLVDSFLPPGFILAEALQNSAGPAQFASEWLAPPWDFSHTLADLPVLTLLRLLFLVGVTWTGRDARRPATLAAAYIAFRLSTLGYTVYVACKIGLMDFTLLPSPVLGYFLCTTSLLACWVSAVIPYIQAAEGPLAYRTLDLEPLLAVPRSEAVVGIMPQNNFSWQQEEDCAICLTRLQHGESVARLCANWQHSFHERCLEPWSILGGSCPLCRDSNAMNASDSYGGPPLFPSFRH</sequence>
<dbReference type="PANTHER" id="PTHR22765">
    <property type="entry name" value="RING FINGER AND PROTEASE ASSOCIATED DOMAIN-CONTAINING"/>
    <property type="match status" value="1"/>
</dbReference>
<dbReference type="InterPro" id="IPR001841">
    <property type="entry name" value="Znf_RING"/>
</dbReference>
<name>A0A813E4K5_POLGL</name>
<evidence type="ECO:0000259" key="3">
    <source>
        <dbReference type="PROSITE" id="PS50089"/>
    </source>
</evidence>
<keyword evidence="2" id="KW-0812">Transmembrane</keyword>
<dbReference type="GO" id="GO:0061630">
    <property type="term" value="F:ubiquitin protein ligase activity"/>
    <property type="evidence" value="ECO:0007669"/>
    <property type="project" value="TreeGrafter"/>
</dbReference>
<feature type="transmembrane region" description="Helical" evidence="2">
    <location>
        <begin position="115"/>
        <end position="135"/>
    </location>
</feature>
<protein>
    <recommendedName>
        <fullName evidence="3">RING-type domain-containing protein</fullName>
    </recommendedName>
</protein>
<gene>
    <name evidence="4" type="ORF">PGLA1383_LOCUS14490</name>
</gene>
<dbReference type="AlphaFoldDB" id="A0A813E4K5"/>
<comment type="caution">
    <text evidence="4">The sequence shown here is derived from an EMBL/GenBank/DDBJ whole genome shotgun (WGS) entry which is preliminary data.</text>
</comment>
<evidence type="ECO:0000256" key="1">
    <source>
        <dbReference type="PROSITE-ProRule" id="PRU00175"/>
    </source>
</evidence>
<feature type="transmembrane region" description="Helical" evidence="2">
    <location>
        <begin position="80"/>
        <end position="103"/>
    </location>
</feature>
<keyword evidence="2" id="KW-1133">Transmembrane helix</keyword>
<dbReference type="EMBL" id="CAJNNV010008282">
    <property type="protein sequence ID" value="CAE8596014.1"/>
    <property type="molecule type" value="Genomic_DNA"/>
</dbReference>
<reference evidence="4" key="1">
    <citation type="submission" date="2021-02" db="EMBL/GenBank/DDBJ databases">
        <authorList>
            <person name="Dougan E. K."/>
            <person name="Rhodes N."/>
            <person name="Thang M."/>
            <person name="Chan C."/>
        </authorList>
    </citation>
    <scope>NUCLEOTIDE SEQUENCE</scope>
</reference>
<proteinExistence type="predicted"/>
<evidence type="ECO:0000256" key="2">
    <source>
        <dbReference type="SAM" id="Phobius"/>
    </source>
</evidence>
<dbReference type="InterPro" id="IPR051826">
    <property type="entry name" value="E3_ubiquitin-ligase_domain"/>
</dbReference>
<keyword evidence="2" id="KW-0472">Membrane</keyword>
<dbReference type="GO" id="GO:0008270">
    <property type="term" value="F:zinc ion binding"/>
    <property type="evidence" value="ECO:0007669"/>
    <property type="project" value="UniProtKB-KW"/>
</dbReference>
<accession>A0A813E4K5</accession>
<keyword evidence="1" id="KW-0863">Zinc-finger</keyword>